<protein>
    <submittedName>
        <fullName evidence="3">PTS system fructose subfamily transporter subunit IIA</fullName>
    </submittedName>
</protein>
<accession>A0A9D1CLW8</accession>
<comment type="caution">
    <text evidence="3">The sequence shown here is derived from an EMBL/GenBank/DDBJ whole genome shotgun (WGS) entry which is preliminary data.</text>
</comment>
<dbReference type="AlphaFoldDB" id="A0A9D1CLW8"/>
<organism evidence="3 4">
    <name type="scientific">Candidatus Faecousia excrementigallinarum</name>
    <dbReference type="NCBI Taxonomy" id="2840806"/>
    <lineage>
        <taxon>Bacteria</taxon>
        <taxon>Bacillati</taxon>
        <taxon>Bacillota</taxon>
        <taxon>Clostridia</taxon>
        <taxon>Eubacteriales</taxon>
        <taxon>Oscillospiraceae</taxon>
        <taxon>Faecousia</taxon>
    </lineage>
</organism>
<evidence type="ECO:0000256" key="1">
    <source>
        <dbReference type="ARBA" id="ARBA00022679"/>
    </source>
</evidence>
<dbReference type="InterPro" id="IPR051471">
    <property type="entry name" value="Bacterial_PTS_sugar_comp"/>
</dbReference>
<reference evidence="3" key="2">
    <citation type="journal article" date="2021" name="PeerJ">
        <title>Extensive microbial diversity within the chicken gut microbiome revealed by metagenomics and culture.</title>
        <authorList>
            <person name="Gilroy R."/>
            <person name="Ravi A."/>
            <person name="Getino M."/>
            <person name="Pursley I."/>
            <person name="Horton D.L."/>
            <person name="Alikhan N.F."/>
            <person name="Baker D."/>
            <person name="Gharbi K."/>
            <person name="Hall N."/>
            <person name="Watson M."/>
            <person name="Adriaenssens E.M."/>
            <person name="Foster-Nyarko E."/>
            <person name="Jarju S."/>
            <person name="Secka A."/>
            <person name="Antonio M."/>
            <person name="Oren A."/>
            <person name="Chaudhuri R.R."/>
            <person name="La Ragione R."/>
            <person name="Hildebrand F."/>
            <person name="Pallen M.J."/>
        </authorList>
    </citation>
    <scope>NUCLEOTIDE SEQUENCE</scope>
    <source>
        <strain evidence="3">13361</strain>
    </source>
</reference>
<dbReference type="SUPFAM" id="SSF53062">
    <property type="entry name" value="PTS system fructose IIA component-like"/>
    <property type="match status" value="1"/>
</dbReference>
<sequence length="128" mass="14114">MVEIVVVGHGTYPQGIRTNLEMVVGVPENMHFVDFTPDMSREDLEAKLDALLETLAGKQILFCVDLPGATPFQVCALRTAAEPESRRTVVGVNNMAYMEMAMDALEDVDQLAKRSLDTTRESLVLFPA</sequence>
<dbReference type="Gene3D" id="3.40.50.510">
    <property type="entry name" value="Phosphotransferase system, mannose-type IIA component"/>
    <property type="match status" value="1"/>
</dbReference>
<dbReference type="Pfam" id="PF03610">
    <property type="entry name" value="EIIA-man"/>
    <property type="match status" value="1"/>
</dbReference>
<dbReference type="GO" id="GO:0009401">
    <property type="term" value="P:phosphoenolpyruvate-dependent sugar phosphotransferase system"/>
    <property type="evidence" value="ECO:0007669"/>
    <property type="project" value="InterPro"/>
</dbReference>
<keyword evidence="1" id="KW-0808">Transferase</keyword>
<proteinExistence type="predicted"/>
<dbReference type="GO" id="GO:0016020">
    <property type="term" value="C:membrane"/>
    <property type="evidence" value="ECO:0007669"/>
    <property type="project" value="InterPro"/>
</dbReference>
<evidence type="ECO:0000313" key="4">
    <source>
        <dbReference type="Proteomes" id="UP000886796"/>
    </source>
</evidence>
<evidence type="ECO:0000313" key="3">
    <source>
        <dbReference type="EMBL" id="HIQ67775.1"/>
    </source>
</evidence>
<dbReference type="Proteomes" id="UP000886796">
    <property type="component" value="Unassembled WGS sequence"/>
</dbReference>
<gene>
    <name evidence="3" type="ORF">IAB74_04600</name>
</gene>
<dbReference type="PANTHER" id="PTHR33799">
    <property type="entry name" value="PTS PERMEASE-RELATED-RELATED"/>
    <property type="match status" value="1"/>
</dbReference>
<name>A0A9D1CLW8_9FIRM</name>
<dbReference type="PROSITE" id="PS51096">
    <property type="entry name" value="PTS_EIIA_TYPE_4"/>
    <property type="match status" value="1"/>
</dbReference>
<dbReference type="PANTHER" id="PTHR33799:SF1">
    <property type="entry name" value="PTS SYSTEM MANNOSE-SPECIFIC EIIAB COMPONENT-RELATED"/>
    <property type="match status" value="1"/>
</dbReference>
<reference evidence="3" key="1">
    <citation type="submission" date="2020-10" db="EMBL/GenBank/DDBJ databases">
        <authorList>
            <person name="Gilroy R."/>
        </authorList>
    </citation>
    <scope>NUCLEOTIDE SEQUENCE</scope>
    <source>
        <strain evidence="3">13361</strain>
    </source>
</reference>
<dbReference type="EMBL" id="DVFK01000065">
    <property type="protein sequence ID" value="HIQ67775.1"/>
    <property type="molecule type" value="Genomic_DNA"/>
</dbReference>
<dbReference type="InterPro" id="IPR036662">
    <property type="entry name" value="PTS_EIIA_man-typ_sf"/>
</dbReference>
<feature type="domain" description="PTS EIIA type-4" evidence="2">
    <location>
        <begin position="1"/>
        <end position="123"/>
    </location>
</feature>
<evidence type="ECO:0000259" key="2">
    <source>
        <dbReference type="PROSITE" id="PS51096"/>
    </source>
</evidence>
<dbReference type="InterPro" id="IPR004701">
    <property type="entry name" value="PTS_EIIA_man-typ"/>
</dbReference>
<dbReference type="GO" id="GO:0016740">
    <property type="term" value="F:transferase activity"/>
    <property type="evidence" value="ECO:0007669"/>
    <property type="project" value="UniProtKB-KW"/>
</dbReference>